<organism evidence="2 3">
    <name type="scientific">Salmonirosea aquatica</name>
    <dbReference type="NCBI Taxonomy" id="2654236"/>
    <lineage>
        <taxon>Bacteria</taxon>
        <taxon>Pseudomonadati</taxon>
        <taxon>Bacteroidota</taxon>
        <taxon>Cytophagia</taxon>
        <taxon>Cytophagales</taxon>
        <taxon>Spirosomataceae</taxon>
        <taxon>Salmonirosea</taxon>
    </lineage>
</organism>
<sequence length="190" mass="21221">MNRLFILLFAVALNQSARAQTEGPNVTVDSPVHRNQHHIPEDASVMMADGKSRKVSEVAPGDPVKCIKAGVVATTHIRQVNHLKRSRRWLTALYLRPVEKKNVNRTVWPMVPAVLLEAAPTLSVTTHSGTKTISQLRKGDVLYRYEPATQQVSAWEVGIVKRKSRRAESLYALVTENGAFLFENMVAIEQ</sequence>
<protein>
    <submittedName>
        <fullName evidence="2">Uncharacterized protein</fullName>
    </submittedName>
</protein>
<accession>A0A7C9BG49</accession>
<keyword evidence="1" id="KW-0732">Signal</keyword>
<dbReference type="AlphaFoldDB" id="A0A7C9BG49"/>
<reference evidence="2 3" key="1">
    <citation type="submission" date="2019-10" db="EMBL/GenBank/DDBJ databases">
        <title>Draft Genome Sequence of Cytophagaceae sp. SJW1-29.</title>
        <authorList>
            <person name="Choi A."/>
        </authorList>
    </citation>
    <scope>NUCLEOTIDE SEQUENCE [LARGE SCALE GENOMIC DNA]</scope>
    <source>
        <strain evidence="2 3">SJW1-29</strain>
    </source>
</reference>
<dbReference type="Proteomes" id="UP000479293">
    <property type="component" value="Unassembled WGS sequence"/>
</dbReference>
<proteinExistence type="predicted"/>
<dbReference type="RefSeq" id="WP_152758874.1">
    <property type="nucleotide sequence ID" value="NZ_WHLY01000002.1"/>
</dbReference>
<evidence type="ECO:0000313" key="2">
    <source>
        <dbReference type="EMBL" id="MPR33543.1"/>
    </source>
</evidence>
<feature type="chain" id="PRO_5028850331" evidence="1">
    <location>
        <begin position="20"/>
        <end position="190"/>
    </location>
</feature>
<dbReference type="Gene3D" id="2.170.16.10">
    <property type="entry name" value="Hedgehog/Intein (Hint) domain"/>
    <property type="match status" value="1"/>
</dbReference>
<gene>
    <name evidence="2" type="ORF">GBK04_09235</name>
</gene>
<name>A0A7C9BG49_9BACT</name>
<keyword evidence="3" id="KW-1185">Reference proteome</keyword>
<feature type="signal peptide" evidence="1">
    <location>
        <begin position="1"/>
        <end position="19"/>
    </location>
</feature>
<evidence type="ECO:0000256" key="1">
    <source>
        <dbReference type="SAM" id="SignalP"/>
    </source>
</evidence>
<dbReference type="EMBL" id="WHLY01000002">
    <property type="protein sequence ID" value="MPR33543.1"/>
    <property type="molecule type" value="Genomic_DNA"/>
</dbReference>
<comment type="caution">
    <text evidence="2">The sequence shown here is derived from an EMBL/GenBank/DDBJ whole genome shotgun (WGS) entry which is preliminary data.</text>
</comment>
<evidence type="ECO:0000313" key="3">
    <source>
        <dbReference type="Proteomes" id="UP000479293"/>
    </source>
</evidence>